<comment type="caution">
    <text evidence="2">The sequence shown here is derived from an EMBL/GenBank/DDBJ whole genome shotgun (WGS) entry which is preliminary data.</text>
</comment>
<feature type="region of interest" description="Disordered" evidence="1">
    <location>
        <begin position="1"/>
        <end position="36"/>
    </location>
</feature>
<name>A0A5B7H831_PORTR</name>
<proteinExistence type="predicted"/>
<evidence type="ECO:0000256" key="1">
    <source>
        <dbReference type="SAM" id="MobiDB-lite"/>
    </source>
</evidence>
<feature type="compositionally biased region" description="Gly residues" evidence="1">
    <location>
        <begin position="1"/>
        <end position="14"/>
    </location>
</feature>
<dbReference type="Proteomes" id="UP000324222">
    <property type="component" value="Unassembled WGS sequence"/>
</dbReference>
<dbReference type="AlphaFoldDB" id="A0A5B7H831"/>
<gene>
    <name evidence="2" type="ORF">E2C01_063011</name>
</gene>
<keyword evidence="3" id="KW-1185">Reference proteome</keyword>
<protein>
    <submittedName>
        <fullName evidence="2">Uncharacterized protein</fullName>
    </submittedName>
</protein>
<organism evidence="2 3">
    <name type="scientific">Portunus trituberculatus</name>
    <name type="common">Swimming crab</name>
    <name type="synonym">Neptunus trituberculatus</name>
    <dbReference type="NCBI Taxonomy" id="210409"/>
    <lineage>
        <taxon>Eukaryota</taxon>
        <taxon>Metazoa</taxon>
        <taxon>Ecdysozoa</taxon>
        <taxon>Arthropoda</taxon>
        <taxon>Crustacea</taxon>
        <taxon>Multicrustacea</taxon>
        <taxon>Malacostraca</taxon>
        <taxon>Eumalacostraca</taxon>
        <taxon>Eucarida</taxon>
        <taxon>Decapoda</taxon>
        <taxon>Pleocyemata</taxon>
        <taxon>Brachyura</taxon>
        <taxon>Eubrachyura</taxon>
        <taxon>Portunoidea</taxon>
        <taxon>Portunidae</taxon>
        <taxon>Portuninae</taxon>
        <taxon>Portunus</taxon>
    </lineage>
</organism>
<accession>A0A5B7H831</accession>
<reference evidence="2 3" key="1">
    <citation type="submission" date="2019-05" db="EMBL/GenBank/DDBJ databases">
        <title>Another draft genome of Portunus trituberculatus and its Hox gene families provides insights of decapod evolution.</title>
        <authorList>
            <person name="Jeong J.-H."/>
            <person name="Song I."/>
            <person name="Kim S."/>
            <person name="Choi T."/>
            <person name="Kim D."/>
            <person name="Ryu S."/>
            <person name="Kim W."/>
        </authorList>
    </citation>
    <scope>NUCLEOTIDE SEQUENCE [LARGE SCALE GENOMIC DNA]</scope>
    <source>
        <tissue evidence="2">Muscle</tissue>
    </source>
</reference>
<evidence type="ECO:0000313" key="2">
    <source>
        <dbReference type="EMBL" id="MPC68801.1"/>
    </source>
</evidence>
<sequence length="70" mass="7876">MRGVKARGGSGGRRGGGKKRWWKTESECGRQGSGGREGVVWRRWRDPCLAPERLQAMIRSHLREVGGRKT</sequence>
<dbReference type="EMBL" id="VSRR010028401">
    <property type="protein sequence ID" value="MPC68801.1"/>
    <property type="molecule type" value="Genomic_DNA"/>
</dbReference>
<evidence type="ECO:0000313" key="3">
    <source>
        <dbReference type="Proteomes" id="UP000324222"/>
    </source>
</evidence>